<protein>
    <recommendedName>
        <fullName evidence="2">FeS cluster biogenesis domain-containing protein</fullName>
    </recommendedName>
</protein>
<dbReference type="NCBIfam" id="NF041239">
    <property type="entry name" value="Moor_selen_rel"/>
    <property type="match status" value="1"/>
</dbReference>
<dbReference type="InterPro" id="IPR049744">
    <property type="entry name" value="CC/Se_fam"/>
</dbReference>
<dbReference type="EMBL" id="VSSQ01000151">
    <property type="protein sequence ID" value="MPL81543.1"/>
    <property type="molecule type" value="Genomic_DNA"/>
</dbReference>
<sequence>MIINITPKANRFISEQGNALLIKIEQKLACCCGGSKTSSYPSVQLGKPESHEISEYKQREVEGVNIFCHSTAEKLADTMNIDVDIEGENISSRMVMRRLPEKNPNN</sequence>
<evidence type="ECO:0008006" key="2">
    <source>
        <dbReference type="Google" id="ProtNLM"/>
    </source>
</evidence>
<reference evidence="1" key="1">
    <citation type="submission" date="2019-08" db="EMBL/GenBank/DDBJ databases">
        <authorList>
            <person name="Kucharzyk K."/>
            <person name="Murdoch R.W."/>
            <person name="Higgins S."/>
            <person name="Loffler F."/>
        </authorList>
    </citation>
    <scope>NUCLEOTIDE SEQUENCE</scope>
</reference>
<comment type="caution">
    <text evidence="1">The sequence shown here is derived from an EMBL/GenBank/DDBJ whole genome shotgun (WGS) entry which is preliminary data.</text>
</comment>
<gene>
    <name evidence="1" type="ORF">SDC9_27471</name>
</gene>
<evidence type="ECO:0000313" key="1">
    <source>
        <dbReference type="EMBL" id="MPL81543.1"/>
    </source>
</evidence>
<dbReference type="AlphaFoldDB" id="A0A644US68"/>
<name>A0A644US68_9ZZZZ</name>
<accession>A0A644US68</accession>
<organism evidence="1">
    <name type="scientific">bioreactor metagenome</name>
    <dbReference type="NCBI Taxonomy" id="1076179"/>
    <lineage>
        <taxon>unclassified sequences</taxon>
        <taxon>metagenomes</taxon>
        <taxon>ecological metagenomes</taxon>
    </lineage>
</organism>
<proteinExistence type="predicted"/>